<name>A7NL02_ROSCS</name>
<keyword evidence="19" id="KW-1185">Reference proteome</keyword>
<gene>
    <name evidence="18" type="ordered locus">Rcas_2086</name>
</gene>
<dbReference type="GO" id="GO:0050661">
    <property type="term" value="F:NADP binding"/>
    <property type="evidence" value="ECO:0007669"/>
    <property type="project" value="InterPro"/>
</dbReference>
<feature type="binding site" evidence="13">
    <location>
        <position position="105"/>
    </location>
    <ligand>
        <name>NADPH</name>
        <dbReference type="ChEBI" id="CHEBI:57783"/>
    </ligand>
</feature>
<feature type="binding site" evidence="13">
    <location>
        <begin position="14"/>
        <end position="19"/>
    </location>
    <ligand>
        <name>NADP(+)</name>
        <dbReference type="ChEBI" id="CHEBI:58349"/>
    </ligand>
</feature>
<evidence type="ECO:0000256" key="14">
    <source>
        <dbReference type="RuleBase" id="RU000579"/>
    </source>
</evidence>
<dbReference type="EC" id="1.1.1.3" evidence="4 14"/>
<evidence type="ECO:0000256" key="11">
    <source>
        <dbReference type="ARBA" id="ARBA00048841"/>
    </source>
</evidence>
<evidence type="ECO:0000256" key="13">
    <source>
        <dbReference type="PIRSR" id="PIRSR036497-2"/>
    </source>
</evidence>
<comment type="catalytic activity">
    <reaction evidence="11">
        <text>L-homoserine + NADP(+) = L-aspartate 4-semialdehyde + NADPH + H(+)</text>
        <dbReference type="Rhea" id="RHEA:15761"/>
        <dbReference type="ChEBI" id="CHEBI:15378"/>
        <dbReference type="ChEBI" id="CHEBI:57476"/>
        <dbReference type="ChEBI" id="CHEBI:57783"/>
        <dbReference type="ChEBI" id="CHEBI:58349"/>
        <dbReference type="ChEBI" id="CHEBI:537519"/>
        <dbReference type="EC" id="1.1.1.3"/>
    </reaction>
    <physiologicalReaction direction="right-to-left" evidence="11">
        <dbReference type="Rhea" id="RHEA:15763"/>
    </physiologicalReaction>
</comment>
<dbReference type="InterPro" id="IPR001342">
    <property type="entry name" value="HDH_cat"/>
</dbReference>
<keyword evidence="6 14" id="KW-0028">Amino-acid biosynthesis</keyword>
<keyword evidence="7 14" id="KW-0791">Threonine biosynthesis</keyword>
<evidence type="ECO:0000256" key="4">
    <source>
        <dbReference type="ARBA" id="ARBA00013213"/>
    </source>
</evidence>
<accession>A7NL02</accession>
<evidence type="ECO:0000256" key="7">
    <source>
        <dbReference type="ARBA" id="ARBA00022697"/>
    </source>
</evidence>
<feature type="binding site" evidence="13">
    <location>
        <position position="129"/>
    </location>
    <ligand>
        <name>NADPH</name>
        <dbReference type="ChEBI" id="CHEBI:57783"/>
    </ligand>
</feature>
<evidence type="ECO:0000256" key="12">
    <source>
        <dbReference type="PIRSR" id="PIRSR036497-1"/>
    </source>
</evidence>
<evidence type="ECO:0000256" key="1">
    <source>
        <dbReference type="ARBA" id="ARBA00005056"/>
    </source>
</evidence>
<comment type="pathway">
    <text evidence="2 14">Amino-acid biosynthesis; L-methionine biosynthesis via de novo pathway; L-homoserine from L-aspartate: step 3/3.</text>
</comment>
<dbReference type="STRING" id="383372.Rcas_2086"/>
<dbReference type="InterPro" id="IPR036291">
    <property type="entry name" value="NAD(P)-bd_dom_sf"/>
</dbReference>
<evidence type="ECO:0000259" key="16">
    <source>
        <dbReference type="Pfam" id="PF00742"/>
    </source>
</evidence>
<dbReference type="Proteomes" id="UP000000263">
    <property type="component" value="Chromosome"/>
</dbReference>
<keyword evidence="13 14" id="KW-0521">NADP</keyword>
<dbReference type="NCBIfam" id="NF004912">
    <property type="entry name" value="PRK06270.1"/>
    <property type="match status" value="1"/>
</dbReference>
<dbReference type="KEGG" id="rca:Rcas_2086"/>
<keyword evidence="8 14" id="KW-0560">Oxidoreductase</keyword>
<dbReference type="NCBIfam" id="NF004976">
    <property type="entry name" value="PRK06349.1"/>
    <property type="match status" value="1"/>
</dbReference>
<dbReference type="InterPro" id="IPR022697">
    <property type="entry name" value="HDH_short"/>
</dbReference>
<reference evidence="18 19" key="1">
    <citation type="submission" date="2007-08" db="EMBL/GenBank/DDBJ databases">
        <title>Complete sequence of Roseiflexus castenholzii DSM 13941.</title>
        <authorList>
            <consortium name="US DOE Joint Genome Institute"/>
            <person name="Copeland A."/>
            <person name="Lucas S."/>
            <person name="Lapidus A."/>
            <person name="Barry K."/>
            <person name="Glavina del Rio T."/>
            <person name="Dalin E."/>
            <person name="Tice H."/>
            <person name="Pitluck S."/>
            <person name="Thompson L.S."/>
            <person name="Brettin T."/>
            <person name="Bruce D."/>
            <person name="Detter J.C."/>
            <person name="Han C."/>
            <person name="Tapia R."/>
            <person name="Schmutz J."/>
            <person name="Larimer F."/>
            <person name="Land M."/>
            <person name="Hauser L."/>
            <person name="Kyrpides N."/>
            <person name="Mikhailova N."/>
            <person name="Bryant D.A."/>
            <person name="Hanada S."/>
            <person name="Tsukatani Y."/>
            <person name="Richardson P."/>
        </authorList>
    </citation>
    <scope>NUCLEOTIDE SEQUENCE [LARGE SCALE GENOMIC DNA]</scope>
    <source>
        <strain evidence="19">DSM 13941 / HLO8</strain>
    </source>
</reference>
<dbReference type="PROSITE" id="PS01042">
    <property type="entry name" value="HOMOSER_DHGENASE"/>
    <property type="match status" value="1"/>
</dbReference>
<feature type="domain" description="Aspartate/homoserine dehydrogenase NAD-binding" evidence="17">
    <location>
        <begin position="14"/>
        <end position="151"/>
    </location>
</feature>
<evidence type="ECO:0000313" key="18">
    <source>
        <dbReference type="EMBL" id="ABU58172.1"/>
    </source>
</evidence>
<dbReference type="AlphaFoldDB" id="A7NL02"/>
<dbReference type="PANTHER" id="PTHR43331:SF1">
    <property type="entry name" value="HOMOSERINE DEHYDROGENASE"/>
    <property type="match status" value="1"/>
</dbReference>
<dbReference type="PIRSF" id="PIRSF036497">
    <property type="entry name" value="HDH_short"/>
    <property type="match status" value="1"/>
</dbReference>
<dbReference type="FunFam" id="3.30.360.10:FF:000005">
    <property type="entry name" value="Homoserine dehydrogenase"/>
    <property type="match status" value="1"/>
</dbReference>
<comment type="similarity">
    <text evidence="3 15">Belongs to the homoserine dehydrogenase family.</text>
</comment>
<dbReference type="Gene3D" id="3.40.50.720">
    <property type="entry name" value="NAD(P)-binding Rossmann-like Domain"/>
    <property type="match status" value="1"/>
</dbReference>
<protein>
    <recommendedName>
        <fullName evidence="5 14">Homoserine dehydrogenase</fullName>
        <ecNumber evidence="4 14">1.1.1.3</ecNumber>
    </recommendedName>
</protein>
<dbReference type="HOGENOM" id="CLU_009116_1_2_0"/>
<proteinExistence type="inferred from homology"/>
<dbReference type="EMBL" id="CP000804">
    <property type="protein sequence ID" value="ABU58172.1"/>
    <property type="molecule type" value="Genomic_DNA"/>
</dbReference>
<organism evidence="18 19">
    <name type="scientific">Roseiflexus castenholzii (strain DSM 13941 / HLO8)</name>
    <dbReference type="NCBI Taxonomy" id="383372"/>
    <lineage>
        <taxon>Bacteria</taxon>
        <taxon>Bacillati</taxon>
        <taxon>Chloroflexota</taxon>
        <taxon>Chloroflexia</taxon>
        <taxon>Chloroflexales</taxon>
        <taxon>Roseiflexineae</taxon>
        <taxon>Roseiflexaceae</taxon>
        <taxon>Roseiflexus</taxon>
    </lineage>
</organism>
<evidence type="ECO:0000256" key="2">
    <source>
        <dbReference type="ARBA" id="ARBA00005062"/>
    </source>
</evidence>
<dbReference type="eggNOG" id="COG0460">
    <property type="taxonomic scope" value="Bacteria"/>
</dbReference>
<dbReference type="OrthoDB" id="9808167at2"/>
<keyword evidence="9" id="KW-0915">Sodium</keyword>
<dbReference type="InterPro" id="IPR005106">
    <property type="entry name" value="Asp/hSer_DH_NAD-bd"/>
</dbReference>
<feature type="binding site" evidence="13">
    <location>
        <position position="213"/>
    </location>
    <ligand>
        <name>L-homoserine</name>
        <dbReference type="ChEBI" id="CHEBI:57476"/>
    </ligand>
</feature>
<comment type="pathway">
    <text evidence="1 14">Amino-acid biosynthesis; L-threonine biosynthesis; L-threonine from L-aspartate: step 3/5.</text>
</comment>
<evidence type="ECO:0000256" key="9">
    <source>
        <dbReference type="ARBA" id="ARBA00023053"/>
    </source>
</evidence>
<dbReference type="Gene3D" id="3.30.360.10">
    <property type="entry name" value="Dihydrodipicolinate Reductase, domain 2"/>
    <property type="match status" value="1"/>
</dbReference>
<dbReference type="RefSeq" id="WP_012120596.1">
    <property type="nucleotide sequence ID" value="NC_009767.1"/>
</dbReference>
<evidence type="ECO:0000256" key="8">
    <source>
        <dbReference type="ARBA" id="ARBA00023002"/>
    </source>
</evidence>
<dbReference type="GO" id="GO:0009086">
    <property type="term" value="P:methionine biosynthetic process"/>
    <property type="evidence" value="ECO:0007669"/>
    <property type="project" value="UniProtKB-KW"/>
</dbReference>
<sequence>MTPGVSTYRLALVGFGSVGRGLAEILSLHHRRFVDRYGADIRIVAACTRRWCVYDPNGIDAAALLRAASPDAIRALPGACAWKTDQMIASVDADVLVEASPTDMTTGEPATTYVRSAIGRGMHVITANKGPIALHFAELRRLAEERGVMLGFEATVMAGTPALRLGWSDLAGCDIQEVRGIVNGTTNFILTRMERGMDYASALAEAQRLGYAEADPTSDVEGHDAACKAAILANVLMDARLTPADVEREGITGITREMVAAAAATGERWKLIARVWRDGSTTRAAVRPMRLMVEHPLAGIDGATNALTLSTDLLGNVTIIGPGAGGVATGFAILSDLLALHRVRRTENQEPRTEN</sequence>
<keyword evidence="10 14" id="KW-0486">Methionine biosynthesis</keyword>
<dbReference type="GO" id="GO:0004412">
    <property type="term" value="F:homoserine dehydrogenase activity"/>
    <property type="evidence" value="ECO:0007669"/>
    <property type="project" value="UniProtKB-EC"/>
</dbReference>
<dbReference type="PANTHER" id="PTHR43331">
    <property type="entry name" value="HOMOSERINE DEHYDROGENASE"/>
    <property type="match status" value="1"/>
</dbReference>
<dbReference type="UniPathway" id="UPA00051">
    <property type="reaction ID" value="UER00465"/>
</dbReference>
<dbReference type="Pfam" id="PF00742">
    <property type="entry name" value="Homoserine_dh"/>
    <property type="match status" value="1"/>
</dbReference>
<dbReference type="UniPathway" id="UPA00050">
    <property type="reaction ID" value="UER00063"/>
</dbReference>
<feature type="domain" description="Homoserine dehydrogenase catalytic" evidence="16">
    <location>
        <begin position="167"/>
        <end position="338"/>
    </location>
</feature>
<evidence type="ECO:0000256" key="10">
    <source>
        <dbReference type="ARBA" id="ARBA00023167"/>
    </source>
</evidence>
<evidence type="ECO:0000256" key="15">
    <source>
        <dbReference type="RuleBase" id="RU004171"/>
    </source>
</evidence>
<evidence type="ECO:0000313" key="19">
    <source>
        <dbReference type="Proteomes" id="UP000000263"/>
    </source>
</evidence>
<evidence type="ECO:0000256" key="3">
    <source>
        <dbReference type="ARBA" id="ARBA00006753"/>
    </source>
</evidence>
<dbReference type="InterPro" id="IPR019811">
    <property type="entry name" value="HDH_CS"/>
</dbReference>
<dbReference type="GO" id="GO:0009088">
    <property type="term" value="P:threonine biosynthetic process"/>
    <property type="evidence" value="ECO:0007669"/>
    <property type="project" value="UniProtKB-UniPathway"/>
</dbReference>
<evidence type="ECO:0000256" key="5">
    <source>
        <dbReference type="ARBA" id="ARBA00013376"/>
    </source>
</evidence>
<dbReference type="SUPFAM" id="SSF51735">
    <property type="entry name" value="NAD(P)-binding Rossmann-fold domains"/>
    <property type="match status" value="1"/>
</dbReference>
<dbReference type="Pfam" id="PF03447">
    <property type="entry name" value="NAD_binding_3"/>
    <property type="match status" value="1"/>
</dbReference>
<feature type="active site" description="Proton donor" evidence="12">
    <location>
        <position position="228"/>
    </location>
</feature>
<evidence type="ECO:0000259" key="17">
    <source>
        <dbReference type="Pfam" id="PF03447"/>
    </source>
</evidence>
<evidence type="ECO:0000256" key="6">
    <source>
        <dbReference type="ARBA" id="ARBA00022605"/>
    </source>
</evidence>
<dbReference type="SUPFAM" id="SSF55347">
    <property type="entry name" value="Glyceraldehyde-3-phosphate dehydrogenase-like, C-terminal domain"/>
    <property type="match status" value="1"/>
</dbReference>